<dbReference type="Proteomes" id="UP001156703">
    <property type="component" value="Unassembled WGS sequence"/>
</dbReference>
<feature type="domain" description="RNA polymerase sigma-70 region 2" evidence="5">
    <location>
        <begin position="61"/>
        <end position="127"/>
    </location>
</feature>
<dbReference type="Pfam" id="PF04542">
    <property type="entry name" value="Sigma70_r2"/>
    <property type="match status" value="1"/>
</dbReference>
<feature type="domain" description="RNA polymerase sigma factor 70 region 4 type 2" evidence="6">
    <location>
        <begin position="159"/>
        <end position="210"/>
    </location>
</feature>
<gene>
    <name evidence="7" type="ORF">GCM10007925_24690</name>
</gene>
<protein>
    <submittedName>
        <fullName evidence="7">RNA polymerase sigma factor</fullName>
    </submittedName>
</protein>
<evidence type="ECO:0000256" key="1">
    <source>
        <dbReference type="ARBA" id="ARBA00010641"/>
    </source>
</evidence>
<dbReference type="EMBL" id="BSOO01000039">
    <property type="protein sequence ID" value="GLR48748.1"/>
    <property type="molecule type" value="Genomic_DNA"/>
</dbReference>
<dbReference type="InterPro" id="IPR013249">
    <property type="entry name" value="RNA_pol_sigma70_r4_t2"/>
</dbReference>
<dbReference type="PANTHER" id="PTHR43133:SF62">
    <property type="entry name" value="RNA POLYMERASE SIGMA FACTOR SIGZ"/>
    <property type="match status" value="1"/>
</dbReference>
<keyword evidence="8" id="KW-1185">Reference proteome</keyword>
<proteinExistence type="inferred from homology"/>
<evidence type="ECO:0000313" key="8">
    <source>
        <dbReference type="Proteomes" id="UP001156703"/>
    </source>
</evidence>
<keyword evidence="4" id="KW-0804">Transcription</keyword>
<comment type="caution">
    <text evidence="7">The sequence shown here is derived from an EMBL/GenBank/DDBJ whole genome shotgun (WGS) entry which is preliminary data.</text>
</comment>
<dbReference type="InterPro" id="IPR039425">
    <property type="entry name" value="RNA_pol_sigma-70-like"/>
</dbReference>
<evidence type="ECO:0000256" key="4">
    <source>
        <dbReference type="ARBA" id="ARBA00023163"/>
    </source>
</evidence>
<name>A0ABQ5Z7I0_9SPHN</name>
<dbReference type="Gene3D" id="1.10.10.10">
    <property type="entry name" value="Winged helix-like DNA-binding domain superfamily/Winged helix DNA-binding domain"/>
    <property type="match status" value="1"/>
</dbReference>
<dbReference type="CDD" id="cd06171">
    <property type="entry name" value="Sigma70_r4"/>
    <property type="match status" value="1"/>
</dbReference>
<dbReference type="SUPFAM" id="SSF88946">
    <property type="entry name" value="Sigma2 domain of RNA polymerase sigma factors"/>
    <property type="match status" value="1"/>
</dbReference>
<reference evidence="8" key="1">
    <citation type="journal article" date="2019" name="Int. J. Syst. Evol. Microbiol.">
        <title>The Global Catalogue of Microorganisms (GCM) 10K type strain sequencing project: providing services to taxonomists for standard genome sequencing and annotation.</title>
        <authorList>
            <consortium name="The Broad Institute Genomics Platform"/>
            <consortium name="The Broad Institute Genome Sequencing Center for Infectious Disease"/>
            <person name="Wu L."/>
            <person name="Ma J."/>
        </authorList>
    </citation>
    <scope>NUCLEOTIDE SEQUENCE [LARGE SCALE GENOMIC DNA]</scope>
    <source>
        <strain evidence="8">NBRC 102146</strain>
    </source>
</reference>
<evidence type="ECO:0000259" key="5">
    <source>
        <dbReference type="Pfam" id="PF04542"/>
    </source>
</evidence>
<comment type="similarity">
    <text evidence="1">Belongs to the sigma-70 factor family. ECF subfamily.</text>
</comment>
<keyword evidence="2" id="KW-0805">Transcription regulation</keyword>
<dbReference type="InterPro" id="IPR007627">
    <property type="entry name" value="RNA_pol_sigma70_r2"/>
</dbReference>
<keyword evidence="3" id="KW-0731">Sigma factor</keyword>
<dbReference type="Pfam" id="PF08281">
    <property type="entry name" value="Sigma70_r4_2"/>
    <property type="match status" value="1"/>
</dbReference>
<dbReference type="InterPro" id="IPR013325">
    <property type="entry name" value="RNA_pol_sigma_r2"/>
</dbReference>
<evidence type="ECO:0000313" key="7">
    <source>
        <dbReference type="EMBL" id="GLR48748.1"/>
    </source>
</evidence>
<dbReference type="SUPFAM" id="SSF88659">
    <property type="entry name" value="Sigma3 and sigma4 domains of RNA polymerase sigma factors"/>
    <property type="match status" value="1"/>
</dbReference>
<dbReference type="Gene3D" id="1.10.1740.10">
    <property type="match status" value="1"/>
</dbReference>
<dbReference type="InterPro" id="IPR036388">
    <property type="entry name" value="WH-like_DNA-bd_sf"/>
</dbReference>
<dbReference type="InterPro" id="IPR013324">
    <property type="entry name" value="RNA_pol_sigma_r3/r4-like"/>
</dbReference>
<evidence type="ECO:0000256" key="3">
    <source>
        <dbReference type="ARBA" id="ARBA00023082"/>
    </source>
</evidence>
<evidence type="ECO:0000259" key="6">
    <source>
        <dbReference type="Pfam" id="PF08281"/>
    </source>
</evidence>
<dbReference type="PANTHER" id="PTHR43133">
    <property type="entry name" value="RNA POLYMERASE ECF-TYPE SIGMA FACTO"/>
    <property type="match status" value="1"/>
</dbReference>
<dbReference type="InterPro" id="IPR014284">
    <property type="entry name" value="RNA_pol_sigma-70_dom"/>
</dbReference>
<organism evidence="7 8">
    <name type="scientific">Sphingomonas astaxanthinifaciens DSM 22298</name>
    <dbReference type="NCBI Taxonomy" id="1123267"/>
    <lineage>
        <taxon>Bacteria</taxon>
        <taxon>Pseudomonadati</taxon>
        <taxon>Pseudomonadota</taxon>
        <taxon>Alphaproteobacteria</taxon>
        <taxon>Sphingomonadales</taxon>
        <taxon>Sphingomonadaceae</taxon>
        <taxon>Sphingomonas</taxon>
    </lineage>
</organism>
<accession>A0ABQ5Z7I0</accession>
<evidence type="ECO:0000256" key="2">
    <source>
        <dbReference type="ARBA" id="ARBA00023015"/>
    </source>
</evidence>
<dbReference type="NCBIfam" id="TIGR02937">
    <property type="entry name" value="sigma70-ECF"/>
    <property type="match status" value="1"/>
</dbReference>
<sequence length="216" mass="23289">MTNVLTVGQAPAGFPFPASAAPAMKRAMDRPASTSTLLRQELAALLGRVAAGERAALAEVYERTSAKLYGICLRILGSEAEAQEALQEAYLTVWRKAGRFDGGRASPITWLALIAQSRAIDQRRRRRTLAAEPIEAAGEVPDLSAGADELAASADEQARLHHCLDGLDEKARTMIRAAFLDGLTYPELAAREGVPLGTMKSWIRRGLMRLKGCMEG</sequence>